<dbReference type="AlphaFoldDB" id="A0A6A0BCE8"/>
<dbReference type="GO" id="GO:0005886">
    <property type="term" value="C:plasma membrane"/>
    <property type="evidence" value="ECO:0007669"/>
    <property type="project" value="TreeGrafter"/>
</dbReference>
<dbReference type="Gene3D" id="3.40.50.620">
    <property type="entry name" value="HUPs"/>
    <property type="match status" value="1"/>
</dbReference>
<comment type="caution">
    <text evidence="3">The sequence shown here is derived from an EMBL/GenBank/DDBJ whole genome shotgun (WGS) entry which is preliminary data.</text>
</comment>
<dbReference type="Proteomes" id="UP000480303">
    <property type="component" value="Unassembled WGS sequence"/>
</dbReference>
<keyword evidence="1" id="KW-0812">Transmembrane</keyword>
<accession>A0A6A0BCE8</accession>
<feature type="domain" description="DUF218" evidence="2">
    <location>
        <begin position="40"/>
        <end position="168"/>
    </location>
</feature>
<dbReference type="PANTHER" id="PTHR30336:SF4">
    <property type="entry name" value="ENVELOPE BIOGENESIS FACTOR ELYC"/>
    <property type="match status" value="1"/>
</dbReference>
<keyword evidence="1" id="KW-0472">Membrane</keyword>
<sequence>MKKKIVQVIGELTMLGGIYVAVMLGLIFSGTHYQAEQNADTLLVLGAEVRGNSAETAYPSPVLKERLNAALGYIAKNPKTTIIVCGGQGKDAPISEASCMAKYLSANGVPRSQILLEDKSGRTQENIENAKKLIPLKKVVIVTSDFHAYRAKMLAKRTGIKTVSLVPAISRTGQTINMYGREIFALGKGLIFDW</sequence>
<dbReference type="RefSeq" id="WP_172209480.1">
    <property type="nucleotide sequence ID" value="NZ_BLLI01000053.1"/>
</dbReference>
<gene>
    <name evidence="3" type="ORF">Hs30E_15930</name>
</gene>
<dbReference type="GO" id="GO:0000270">
    <property type="term" value="P:peptidoglycan metabolic process"/>
    <property type="evidence" value="ECO:0007669"/>
    <property type="project" value="TreeGrafter"/>
</dbReference>
<evidence type="ECO:0000313" key="3">
    <source>
        <dbReference type="EMBL" id="GFH43042.1"/>
    </source>
</evidence>
<protein>
    <recommendedName>
        <fullName evidence="2">DUF218 domain-containing protein</fullName>
    </recommendedName>
</protein>
<dbReference type="EMBL" id="BLLI01000053">
    <property type="protein sequence ID" value="GFH43042.1"/>
    <property type="molecule type" value="Genomic_DNA"/>
</dbReference>
<feature type="transmembrane region" description="Helical" evidence="1">
    <location>
        <begin position="12"/>
        <end position="33"/>
    </location>
</feature>
<keyword evidence="4" id="KW-1185">Reference proteome</keyword>
<dbReference type="Pfam" id="PF02698">
    <property type="entry name" value="DUF218"/>
    <property type="match status" value="1"/>
</dbReference>
<keyword evidence="1" id="KW-1133">Transmembrane helix</keyword>
<evidence type="ECO:0000313" key="4">
    <source>
        <dbReference type="Proteomes" id="UP000480303"/>
    </source>
</evidence>
<evidence type="ECO:0000256" key="1">
    <source>
        <dbReference type="SAM" id="Phobius"/>
    </source>
</evidence>
<reference evidence="3 4" key="1">
    <citation type="submission" date="2020-02" db="EMBL/GenBank/DDBJ databases">
        <title>Draft genome sequence of Lactococcus sp. Hs30E4-3.</title>
        <authorList>
            <person name="Noda S."/>
            <person name="Yuki M."/>
            <person name="Ohkuma M."/>
        </authorList>
    </citation>
    <scope>NUCLEOTIDE SEQUENCE [LARGE SCALE GENOMIC DNA]</scope>
    <source>
        <strain evidence="3 4">Hs30E4-3</strain>
    </source>
</reference>
<name>A0A6A0BCE8_9LACT</name>
<dbReference type="InterPro" id="IPR014729">
    <property type="entry name" value="Rossmann-like_a/b/a_fold"/>
</dbReference>
<organism evidence="3 4">
    <name type="scientific">Pseudolactococcus hodotermopsidis</name>
    <dbReference type="NCBI Taxonomy" id="2709157"/>
    <lineage>
        <taxon>Bacteria</taxon>
        <taxon>Bacillati</taxon>
        <taxon>Bacillota</taxon>
        <taxon>Bacilli</taxon>
        <taxon>Lactobacillales</taxon>
        <taxon>Streptococcaceae</taxon>
        <taxon>Pseudolactococcus</taxon>
    </lineage>
</organism>
<proteinExistence type="predicted"/>
<evidence type="ECO:0000259" key="2">
    <source>
        <dbReference type="Pfam" id="PF02698"/>
    </source>
</evidence>
<dbReference type="GO" id="GO:0043164">
    <property type="term" value="P:Gram-negative-bacterium-type cell wall biogenesis"/>
    <property type="evidence" value="ECO:0007669"/>
    <property type="project" value="TreeGrafter"/>
</dbReference>
<dbReference type="CDD" id="cd06259">
    <property type="entry name" value="YdcF-like"/>
    <property type="match status" value="1"/>
</dbReference>
<dbReference type="InterPro" id="IPR051599">
    <property type="entry name" value="Cell_Envelope_Assoc"/>
</dbReference>
<dbReference type="InterPro" id="IPR003848">
    <property type="entry name" value="DUF218"/>
</dbReference>
<dbReference type="PANTHER" id="PTHR30336">
    <property type="entry name" value="INNER MEMBRANE PROTEIN, PROBABLE PERMEASE"/>
    <property type="match status" value="1"/>
</dbReference>